<feature type="coiled-coil region" evidence="1">
    <location>
        <begin position="33"/>
        <end position="60"/>
    </location>
</feature>
<evidence type="ECO:0000256" key="2">
    <source>
        <dbReference type="SAM" id="SignalP"/>
    </source>
</evidence>
<feature type="signal peptide" evidence="2">
    <location>
        <begin position="1"/>
        <end position="18"/>
    </location>
</feature>
<proteinExistence type="predicted"/>
<accession>A0A7C2JY27</accession>
<feature type="chain" id="PRO_5028354211" description="Porin" evidence="2">
    <location>
        <begin position="19"/>
        <end position="468"/>
    </location>
</feature>
<dbReference type="AlphaFoldDB" id="A0A7C2JY27"/>
<dbReference type="InterPro" id="IPR023614">
    <property type="entry name" value="Porin_dom_sf"/>
</dbReference>
<name>A0A7C2JY27_9PLAN</name>
<keyword evidence="2" id="KW-0732">Signal</keyword>
<evidence type="ECO:0000256" key="1">
    <source>
        <dbReference type="SAM" id="Coils"/>
    </source>
</evidence>
<protein>
    <recommendedName>
        <fullName evidence="4">Porin</fullName>
    </recommendedName>
</protein>
<sequence length="468" mass="51688">MSRLVLAVSLFGLTAATAQDLGGPADAPPPAPVPSLEDQLADLRARLDEQAAQLQSFHAAIGGSADPDEARTLSRAGYVYDNGFVLQGQSTDGDRTFRMRINSWSQFRHTYFSSDGPTADENDFEFERLRFVMSGHVFTRSLTYFTQIDADNDRAQALGVLDYFISYDAGAEWFGLDAGHFGIRAGEWKLPFLRSRRLSGQRLAFTERSMATLFFDIDRSAGVGLYGEADVWSRPLTWEFAMFNGFRTGSLRPGRTGDLDRNFGTSGRVFADLFGEWGEDSESDLVGHDEPAMRIGAAYAVGGVDAEGDAEFSRFRTVDTGAAVADVLPPGANHFLATLFSVDASFKYRGFSFIADYYWRLLSDFGPTPVDDLFDHGFLLHAGYFVVPQKLEMLSRWSRMVGDSSSLGAGHASADEIAFGAAYYIRGHNLKLVFDASHVNGAVLNEPNLNMRPGDIGWYYRTQFQLSF</sequence>
<evidence type="ECO:0008006" key="4">
    <source>
        <dbReference type="Google" id="ProtNLM"/>
    </source>
</evidence>
<comment type="caution">
    <text evidence="3">The sequence shown here is derived from an EMBL/GenBank/DDBJ whole genome shotgun (WGS) entry which is preliminary data.</text>
</comment>
<dbReference type="Gene3D" id="2.40.160.10">
    <property type="entry name" value="Porin"/>
    <property type="match status" value="1"/>
</dbReference>
<organism evidence="3">
    <name type="scientific">Schlesneria paludicola</name>
    <dbReference type="NCBI Taxonomy" id="360056"/>
    <lineage>
        <taxon>Bacteria</taxon>
        <taxon>Pseudomonadati</taxon>
        <taxon>Planctomycetota</taxon>
        <taxon>Planctomycetia</taxon>
        <taxon>Planctomycetales</taxon>
        <taxon>Planctomycetaceae</taxon>
        <taxon>Schlesneria</taxon>
    </lineage>
</organism>
<gene>
    <name evidence="3" type="ORF">ENQ76_04555</name>
</gene>
<reference evidence="3" key="1">
    <citation type="journal article" date="2020" name="mSystems">
        <title>Genome- and Community-Level Interaction Insights into Carbon Utilization and Element Cycling Functions of Hydrothermarchaeota in Hydrothermal Sediment.</title>
        <authorList>
            <person name="Zhou Z."/>
            <person name="Liu Y."/>
            <person name="Xu W."/>
            <person name="Pan J."/>
            <person name="Luo Z.H."/>
            <person name="Li M."/>
        </authorList>
    </citation>
    <scope>NUCLEOTIDE SEQUENCE [LARGE SCALE GENOMIC DNA]</scope>
    <source>
        <strain evidence="3">SpSt-339</strain>
    </source>
</reference>
<dbReference type="EMBL" id="DSOK01000136">
    <property type="protein sequence ID" value="HEN14725.1"/>
    <property type="molecule type" value="Genomic_DNA"/>
</dbReference>
<evidence type="ECO:0000313" key="3">
    <source>
        <dbReference type="EMBL" id="HEN14725.1"/>
    </source>
</evidence>
<keyword evidence="1" id="KW-0175">Coiled coil</keyword>